<protein>
    <submittedName>
        <fullName evidence="1">DUF3052 family protein</fullName>
    </submittedName>
</protein>
<gene>
    <name evidence="1" type="ORF">E3O32_09580</name>
</gene>
<name>A0A4R8W6C3_9MICO</name>
<keyword evidence="2" id="KW-1185">Reference proteome</keyword>
<dbReference type="AlphaFoldDB" id="A0A4R8W6C3"/>
<proteinExistence type="predicted"/>
<reference evidence="1 2" key="1">
    <citation type="submission" date="2019-03" db="EMBL/GenBank/DDBJ databases">
        <title>Genomics of glacier-inhabiting Cryobacterium strains.</title>
        <authorList>
            <person name="Liu Q."/>
            <person name="Xin Y.-H."/>
        </authorList>
    </citation>
    <scope>NUCLEOTIDE SEQUENCE [LARGE SCALE GENOMIC DNA]</scope>
    <source>
        <strain evidence="1 2">RHLT2-21</strain>
    </source>
</reference>
<dbReference type="RefSeq" id="WP_134508947.1">
    <property type="nucleotide sequence ID" value="NZ_SOFM01000027.1"/>
</dbReference>
<dbReference type="InterPro" id="IPR021412">
    <property type="entry name" value="DUF3052"/>
</dbReference>
<evidence type="ECO:0000313" key="1">
    <source>
        <dbReference type="EMBL" id="TFC03555.1"/>
    </source>
</evidence>
<accession>A0A4R8W6C3</accession>
<evidence type="ECO:0000313" key="2">
    <source>
        <dbReference type="Proteomes" id="UP000297643"/>
    </source>
</evidence>
<dbReference type="Proteomes" id="UP000297643">
    <property type="component" value="Unassembled WGS sequence"/>
</dbReference>
<comment type="caution">
    <text evidence="1">The sequence shown here is derived from an EMBL/GenBank/DDBJ whole genome shotgun (WGS) entry which is preliminary data.</text>
</comment>
<dbReference type="EMBL" id="SOFM01000027">
    <property type="protein sequence ID" value="TFC03555.1"/>
    <property type="molecule type" value="Genomic_DNA"/>
</dbReference>
<sequence>MGGYSGTPLWRKLGLRAGDAVQLLHAPAGWMVPDAPERIDWLTGETDAPAAVILAFHTDPAAFIAELPALAERIRPAGMVWIAWPRKAAGHRSEMTENLIRDSALTIGLVDVKVAALDEDWSGLKLVWRREHR</sequence>
<dbReference type="Pfam" id="PF11253">
    <property type="entry name" value="DUF3052"/>
    <property type="match status" value="1"/>
</dbReference>
<organism evidence="1 2">
    <name type="scientific">Cryobacterium mannosilyticum</name>
    <dbReference type="NCBI Taxonomy" id="1259190"/>
    <lineage>
        <taxon>Bacteria</taxon>
        <taxon>Bacillati</taxon>
        <taxon>Actinomycetota</taxon>
        <taxon>Actinomycetes</taxon>
        <taxon>Micrococcales</taxon>
        <taxon>Microbacteriaceae</taxon>
        <taxon>Cryobacterium</taxon>
    </lineage>
</organism>